<keyword evidence="8 12" id="KW-1133">Transmembrane helix</keyword>
<feature type="domain" description="Glycosyltransferase subfamily 4-like N-terminal" evidence="14">
    <location>
        <begin position="17"/>
        <end position="195"/>
    </location>
</feature>
<evidence type="ECO:0000256" key="2">
    <source>
        <dbReference type="ARBA" id="ARBA00004586"/>
    </source>
</evidence>
<evidence type="ECO:0000256" key="4">
    <source>
        <dbReference type="ARBA" id="ARBA00022676"/>
    </source>
</evidence>
<comment type="caution">
    <text evidence="15">The sequence shown here is derived from an EMBL/GenBank/DDBJ whole genome shotgun (WGS) entry which is preliminary data.</text>
</comment>
<dbReference type="AlphaFoldDB" id="A0A9N9GRL4"/>
<keyword evidence="5 12" id="KW-0808">Transferase</keyword>
<evidence type="ECO:0000256" key="11">
    <source>
        <dbReference type="ARBA" id="ARBA00045104"/>
    </source>
</evidence>
<dbReference type="Pfam" id="PF00534">
    <property type="entry name" value="Glycos_transf_1"/>
    <property type="match status" value="1"/>
</dbReference>
<evidence type="ECO:0000313" key="16">
    <source>
        <dbReference type="Proteomes" id="UP000789739"/>
    </source>
</evidence>
<evidence type="ECO:0000256" key="12">
    <source>
        <dbReference type="RuleBase" id="RU367136"/>
    </source>
</evidence>
<comment type="function">
    <text evidence="1 12">Mannosylates Man(2)GlcNAc(2)-dolichol diphosphate and Man(1)GlcNAc(2)-dolichol diphosphate to form Man(3)GlcNAc(2)-dolichol diphosphate.</text>
</comment>
<dbReference type="PANTHER" id="PTHR45918">
    <property type="entry name" value="ALPHA-1,3/1,6-MANNOSYLTRANSFERASE ALG2"/>
    <property type="match status" value="1"/>
</dbReference>
<dbReference type="EMBL" id="CAJVPI010001847">
    <property type="protein sequence ID" value="CAG8628568.1"/>
    <property type="molecule type" value="Genomic_DNA"/>
</dbReference>
<accession>A0A9N9GRL4</accession>
<sequence>MSTRKLRIAFVHPDLGIGGAERLVVDAATSLQSKGHKVIIYTSHHDPSHCFAETKDGTLQICVRGDSILPRSLFNSFYIACAILRQVYLTLSLIFYEKEIYDVIFVDQLSACVPLLKLTGAKVLFYCHFPDKLLTKRESILKMMYRWPIDKLEEITTGISDRILVNSHFTAGIFRESFPSIKQMPEVLYPSIHLESYDKEVNLDDPSIKLLCTQKRLILSINRFERKKNLALAIHAFSHLRDSAVIAPATFSTLRLIIAGGYDPRVSENVDYHDELVSLTSFLELTSHTLFPDSTTPPPESTQVVFVCSFNEQQRSFLLSNTICLLYTPENEHFGIVPVEAMYKKIPVIAVDSGGPRESIETNVTGLLCAPTPEDFTNAMVKLIRDEDTREKMGENGREHVQNMFSLDVFAERLEEILLNMGERRDWIGEYAFTLVLVPVVAWCIYLFTTMANDIQSEKLKYAEIWDW</sequence>
<keyword evidence="16" id="KW-1185">Reference proteome</keyword>
<organism evidence="15 16">
    <name type="scientific">Paraglomus brasilianum</name>
    <dbReference type="NCBI Taxonomy" id="144538"/>
    <lineage>
        <taxon>Eukaryota</taxon>
        <taxon>Fungi</taxon>
        <taxon>Fungi incertae sedis</taxon>
        <taxon>Mucoromycota</taxon>
        <taxon>Glomeromycotina</taxon>
        <taxon>Glomeromycetes</taxon>
        <taxon>Paraglomerales</taxon>
        <taxon>Paraglomeraceae</taxon>
        <taxon>Paraglomus</taxon>
    </lineage>
</organism>
<evidence type="ECO:0000256" key="5">
    <source>
        <dbReference type="ARBA" id="ARBA00022679"/>
    </source>
</evidence>
<protein>
    <recommendedName>
        <fullName evidence="12">Alpha-1,3/1,6-mannosyltransferase ALG2</fullName>
        <ecNumber evidence="12">2.4.1.132</ecNumber>
        <ecNumber evidence="12">2.4.1.257</ecNumber>
    </recommendedName>
    <alternativeName>
        <fullName evidence="12">GDP-Man:Man(1)GlcNAc(2)-PP-Dol alpha-1,3-mannosyltransferase</fullName>
    </alternativeName>
</protein>
<dbReference type="GO" id="GO:0005789">
    <property type="term" value="C:endoplasmic reticulum membrane"/>
    <property type="evidence" value="ECO:0007669"/>
    <property type="project" value="UniProtKB-SubCell"/>
</dbReference>
<evidence type="ECO:0000256" key="7">
    <source>
        <dbReference type="ARBA" id="ARBA00022824"/>
    </source>
</evidence>
<dbReference type="Proteomes" id="UP000789739">
    <property type="component" value="Unassembled WGS sequence"/>
</dbReference>
<evidence type="ECO:0000259" key="13">
    <source>
        <dbReference type="Pfam" id="PF00534"/>
    </source>
</evidence>
<dbReference type="EC" id="2.4.1.257" evidence="12"/>
<feature type="domain" description="Glycosyl transferase family 1" evidence="13">
    <location>
        <begin position="303"/>
        <end position="399"/>
    </location>
</feature>
<evidence type="ECO:0000256" key="10">
    <source>
        <dbReference type="ARBA" id="ARBA00045103"/>
    </source>
</evidence>
<comment type="similarity">
    <text evidence="12">Belongs to the glycosyltransferase group 1 family.</text>
</comment>
<evidence type="ECO:0000256" key="3">
    <source>
        <dbReference type="ARBA" id="ARBA00004922"/>
    </source>
</evidence>
<comment type="pathway">
    <text evidence="3 12">Protein modification; protein glycosylation.</text>
</comment>
<dbReference type="InterPro" id="IPR028098">
    <property type="entry name" value="Glyco_trans_4-like_N"/>
</dbReference>
<name>A0A9N9GRL4_9GLOM</name>
<dbReference type="GO" id="GO:0004378">
    <property type="term" value="F:GDP-Man:Man(1)GlcNAc(2)-PP-Dol alpha-1,3-mannosyltransferase activity"/>
    <property type="evidence" value="ECO:0007669"/>
    <property type="project" value="UniProtKB-UniRule"/>
</dbReference>
<evidence type="ECO:0000313" key="15">
    <source>
        <dbReference type="EMBL" id="CAG8628568.1"/>
    </source>
</evidence>
<keyword evidence="9 12" id="KW-0472">Membrane</keyword>
<evidence type="ECO:0000256" key="6">
    <source>
        <dbReference type="ARBA" id="ARBA00022692"/>
    </source>
</evidence>
<dbReference type="EC" id="2.4.1.132" evidence="12"/>
<reference evidence="15" key="1">
    <citation type="submission" date="2021-06" db="EMBL/GenBank/DDBJ databases">
        <authorList>
            <person name="Kallberg Y."/>
            <person name="Tangrot J."/>
            <person name="Rosling A."/>
        </authorList>
    </citation>
    <scope>NUCLEOTIDE SEQUENCE</scope>
    <source>
        <strain evidence="15">BR232B</strain>
    </source>
</reference>
<dbReference type="CDD" id="cd03805">
    <property type="entry name" value="GT4_ALG2-like"/>
    <property type="match status" value="1"/>
</dbReference>
<comment type="catalytic activity">
    <reaction evidence="10 12">
        <text>a beta-D-Man-(1-&gt;4)-beta-D-GlcNAc-(1-&gt;4)-alpha-D-GlcNAc-diphospho-di-trans,poly-cis-dolichol + GDP-alpha-D-mannose = an alpha-D-Man-(1-&gt;3)-beta-D-Man-(1-&gt;4)-beta-D-GlcNAc-(1-&gt;4)-alpha-D-GlcNAc-diphospho-di-trans,poly-cis-dolichol + GDP + H(+)</text>
        <dbReference type="Rhea" id="RHEA:29515"/>
        <dbReference type="Rhea" id="RHEA-COMP:19511"/>
        <dbReference type="Rhea" id="RHEA-COMP:19513"/>
        <dbReference type="ChEBI" id="CHEBI:15378"/>
        <dbReference type="ChEBI" id="CHEBI:57527"/>
        <dbReference type="ChEBI" id="CHEBI:58189"/>
        <dbReference type="ChEBI" id="CHEBI:58472"/>
        <dbReference type="ChEBI" id="CHEBI:132510"/>
        <dbReference type="EC" id="2.4.1.132"/>
    </reaction>
    <physiologicalReaction direction="left-to-right" evidence="10 12">
        <dbReference type="Rhea" id="RHEA:29516"/>
    </physiologicalReaction>
</comment>
<proteinExistence type="inferred from homology"/>
<keyword evidence="6 12" id="KW-0812">Transmembrane</keyword>
<dbReference type="InterPro" id="IPR001296">
    <property type="entry name" value="Glyco_trans_1"/>
</dbReference>
<dbReference type="PANTHER" id="PTHR45918:SF1">
    <property type="entry name" value="ALPHA-1,3_1,6-MANNOSYLTRANSFERASE ALG2"/>
    <property type="match status" value="1"/>
</dbReference>
<feature type="transmembrane region" description="Helical" evidence="12">
    <location>
        <begin position="431"/>
        <end position="449"/>
    </location>
</feature>
<evidence type="ECO:0000259" key="14">
    <source>
        <dbReference type="Pfam" id="PF13439"/>
    </source>
</evidence>
<dbReference type="Gene3D" id="3.40.50.2000">
    <property type="entry name" value="Glycogen Phosphorylase B"/>
    <property type="match status" value="2"/>
</dbReference>
<gene>
    <name evidence="15" type="ORF">PBRASI_LOCUS9121</name>
</gene>
<keyword evidence="7 12" id="KW-0256">Endoplasmic reticulum</keyword>
<dbReference type="GO" id="GO:0102704">
    <property type="term" value="F:GDP-Man:Man(2)GlcNAc(2)-PP-Dol alpha-1,6-mannosyltransferase activity"/>
    <property type="evidence" value="ECO:0007669"/>
    <property type="project" value="UniProtKB-UniRule"/>
</dbReference>
<evidence type="ECO:0000256" key="1">
    <source>
        <dbReference type="ARBA" id="ARBA00003142"/>
    </source>
</evidence>
<comment type="subcellular location">
    <subcellularLocation>
        <location evidence="2 12">Endoplasmic reticulum membrane</location>
    </subcellularLocation>
</comment>
<comment type="catalytic activity">
    <reaction evidence="11 12">
        <text>an alpha-D-Man-(1-&gt;3)-beta-D-Man-(1-&gt;4)-beta-D-GlcNAc-(1-&gt;4)-alpha-D-GlcNAc-diphospho-di-trans,poly-cis-dolichol + GDP-alpha-D-mannose = an alpha-D-Man-(1-&gt;3)-[alpha-D-Man-(1-&gt;6)]-beta-D-Man-(1-&gt;4)-beta-D-GlcNAc-(1-&gt;4)-alpha-D-GlcNAc-diphospho-di-trans,poly-cis-dolichol + GDP + H(+)</text>
        <dbReference type="Rhea" id="RHEA:29519"/>
        <dbReference type="Rhea" id="RHEA-COMP:19513"/>
        <dbReference type="Rhea" id="RHEA-COMP:19515"/>
        <dbReference type="ChEBI" id="CHEBI:15378"/>
        <dbReference type="ChEBI" id="CHEBI:57527"/>
        <dbReference type="ChEBI" id="CHEBI:58189"/>
        <dbReference type="ChEBI" id="CHEBI:132510"/>
        <dbReference type="ChEBI" id="CHEBI:132511"/>
        <dbReference type="EC" id="2.4.1.257"/>
    </reaction>
    <physiologicalReaction direction="left-to-right" evidence="11 12">
        <dbReference type="Rhea" id="RHEA:29520"/>
    </physiologicalReaction>
</comment>
<dbReference type="OrthoDB" id="448893at2759"/>
<keyword evidence="4 12" id="KW-0328">Glycosyltransferase</keyword>
<dbReference type="SUPFAM" id="SSF53756">
    <property type="entry name" value="UDP-Glycosyltransferase/glycogen phosphorylase"/>
    <property type="match status" value="1"/>
</dbReference>
<evidence type="ECO:0000256" key="9">
    <source>
        <dbReference type="ARBA" id="ARBA00023136"/>
    </source>
</evidence>
<evidence type="ECO:0000256" key="8">
    <source>
        <dbReference type="ARBA" id="ARBA00022989"/>
    </source>
</evidence>
<dbReference type="Pfam" id="PF13439">
    <property type="entry name" value="Glyco_transf_4"/>
    <property type="match status" value="1"/>
</dbReference>
<dbReference type="InterPro" id="IPR027054">
    <property type="entry name" value="ALG2"/>
</dbReference>